<organism evidence="12 13">
    <name type="scientific">Sphagnum jensenii</name>
    <dbReference type="NCBI Taxonomy" id="128206"/>
    <lineage>
        <taxon>Eukaryota</taxon>
        <taxon>Viridiplantae</taxon>
        <taxon>Streptophyta</taxon>
        <taxon>Embryophyta</taxon>
        <taxon>Bryophyta</taxon>
        <taxon>Sphagnophytina</taxon>
        <taxon>Sphagnopsida</taxon>
        <taxon>Sphagnales</taxon>
        <taxon>Sphagnaceae</taxon>
        <taxon>Sphagnum</taxon>
    </lineage>
</organism>
<evidence type="ECO:0000256" key="2">
    <source>
        <dbReference type="ARBA" id="ARBA00004496"/>
    </source>
</evidence>
<dbReference type="EMBL" id="OZ023703">
    <property type="protein sequence ID" value="CAK9871672.1"/>
    <property type="molecule type" value="Genomic_DNA"/>
</dbReference>
<keyword evidence="7" id="KW-0969">Cilium</keyword>
<dbReference type="Pfam" id="PF11527">
    <property type="entry name" value="ARL2_Bind_BART"/>
    <property type="match status" value="1"/>
</dbReference>
<reference evidence="12 13" key="1">
    <citation type="submission" date="2024-03" db="EMBL/GenBank/DDBJ databases">
        <authorList>
            <consortium name="ELIXIR-Norway"/>
            <consortium name="Elixir Norway"/>
        </authorList>
    </citation>
    <scope>NUCLEOTIDE SEQUENCE [LARGE SCALE GENOMIC DNA]</scope>
</reference>
<keyword evidence="6" id="KW-0175">Coiled coil</keyword>
<dbReference type="PANTHER" id="PTHR21532">
    <property type="entry name" value="PHOSPHODIESTERASE HL"/>
    <property type="match status" value="1"/>
</dbReference>
<feature type="region of interest" description="Disordered" evidence="10">
    <location>
        <begin position="279"/>
        <end position="299"/>
    </location>
</feature>
<accession>A0ABP1B9I7</accession>
<dbReference type="InterPro" id="IPR038888">
    <property type="entry name" value="CFAP36"/>
</dbReference>
<dbReference type="Gene3D" id="1.20.1520.10">
    <property type="entry name" value="ADP-ribosylation factor-like 2-binding protein, domain"/>
    <property type="match status" value="1"/>
</dbReference>
<evidence type="ECO:0000313" key="12">
    <source>
        <dbReference type="EMBL" id="CAK9871672.1"/>
    </source>
</evidence>
<comment type="subcellular location">
    <subcellularLocation>
        <location evidence="1">Cell projection</location>
        <location evidence="1">Cilium</location>
    </subcellularLocation>
    <subcellularLocation>
        <location evidence="2">Cytoplasm</location>
    </subcellularLocation>
</comment>
<feature type="domain" description="BART" evidence="11">
    <location>
        <begin position="3"/>
        <end position="108"/>
    </location>
</feature>
<evidence type="ECO:0000313" key="13">
    <source>
        <dbReference type="Proteomes" id="UP001497522"/>
    </source>
</evidence>
<feature type="compositionally biased region" description="Low complexity" evidence="10">
    <location>
        <begin position="279"/>
        <end position="295"/>
    </location>
</feature>
<evidence type="ECO:0000256" key="6">
    <source>
        <dbReference type="ARBA" id="ARBA00023054"/>
    </source>
</evidence>
<keyword evidence="5" id="KW-0963">Cytoplasm</keyword>
<evidence type="ECO:0000256" key="8">
    <source>
        <dbReference type="ARBA" id="ARBA00023273"/>
    </source>
</evidence>
<evidence type="ECO:0000256" key="4">
    <source>
        <dbReference type="ARBA" id="ARBA00021815"/>
    </source>
</evidence>
<evidence type="ECO:0000256" key="10">
    <source>
        <dbReference type="SAM" id="MobiDB-lite"/>
    </source>
</evidence>
<keyword evidence="8" id="KW-0966">Cell projection</keyword>
<evidence type="ECO:0000256" key="5">
    <source>
        <dbReference type="ARBA" id="ARBA00022490"/>
    </source>
</evidence>
<gene>
    <name evidence="12" type="ORF">CSSPJE1EN2_LOCUS14331</name>
</gene>
<dbReference type="InterPro" id="IPR042541">
    <property type="entry name" value="BART_sf"/>
</dbReference>
<name>A0ABP1B9I7_9BRYO</name>
<evidence type="ECO:0000259" key="11">
    <source>
        <dbReference type="Pfam" id="PF11527"/>
    </source>
</evidence>
<proteinExistence type="inferred from homology"/>
<evidence type="ECO:0000256" key="9">
    <source>
        <dbReference type="ARBA" id="ARBA00031593"/>
    </source>
</evidence>
<keyword evidence="13" id="KW-1185">Reference proteome</keyword>
<evidence type="ECO:0000256" key="7">
    <source>
        <dbReference type="ARBA" id="ARBA00023069"/>
    </source>
</evidence>
<sequence length="409" mass="44189">MTDAVTRFLHSPLYSGPLLNFIDTNCITFENGEQNKLAYTTIHENFKQLVDGLISDFLKTLGISVTQFVQMLAKHRNEAMSSIVVAAILAVDDFLLFKEMMQKRNKQLLNQGKTLNKELRGYASLDDCGRHTIVAAPYIKKVYSHPKEEGKCYRIPYYYTLYNLSLQDSHTKVDIQLGPRHRDQQAAAAGHKSIKELQGAATAAAAAAAAAKTTTKKNGKKRGTGLKQHVAVAVAAAAAAAAGGGGAQAVAASSHPGSCTTKKQHVQAEVLQTSCFIPKSPTTSARSSKPSSAYSHESRISSCPPAAAALELLEGATAVSATQLHQYSRNHHQSLQGDSINHDRIHPAGAIISGAVEDHDQRDLESRELLETSCCCSSSSSSNVLQSTNMQQLQDHHDAAHDTRFLKPM</sequence>
<dbReference type="PANTHER" id="PTHR21532:SF0">
    <property type="entry name" value="CILIA- AND FLAGELLA-ASSOCIATED PROTEIN 36"/>
    <property type="match status" value="1"/>
</dbReference>
<protein>
    <recommendedName>
        <fullName evidence="4">Cilia- and flagella-associated protein 36</fullName>
    </recommendedName>
    <alternativeName>
        <fullName evidence="9">Coiled-coil domain-containing protein 104</fullName>
    </alternativeName>
</protein>
<dbReference type="InterPro" id="IPR023379">
    <property type="entry name" value="BART_dom"/>
</dbReference>
<evidence type="ECO:0000256" key="3">
    <source>
        <dbReference type="ARBA" id="ARBA00007460"/>
    </source>
</evidence>
<comment type="similarity">
    <text evidence="3">Belongs to the CFAP36 family.</text>
</comment>
<evidence type="ECO:0000256" key="1">
    <source>
        <dbReference type="ARBA" id="ARBA00004138"/>
    </source>
</evidence>
<dbReference type="Proteomes" id="UP001497522">
    <property type="component" value="Chromosome 2"/>
</dbReference>